<dbReference type="InterPro" id="IPR018252">
    <property type="entry name" value="Annexin_repeat_CS"/>
</dbReference>
<dbReference type="Gene3D" id="1.10.220.10">
    <property type="entry name" value="Annexin"/>
    <property type="match status" value="4"/>
</dbReference>
<dbReference type="HOGENOM" id="CLU_025300_0_0_1"/>
<dbReference type="STRING" id="283909.R7T8U4"/>
<comment type="domain">
    <text evidence="6">A pair of annexin repeats may form one binding site for calcium and phospholipid.</text>
</comment>
<evidence type="ECO:0000256" key="2">
    <source>
        <dbReference type="ARBA" id="ARBA00022737"/>
    </source>
</evidence>
<keyword evidence="4 6" id="KW-0041">Annexin</keyword>
<dbReference type="FunFam" id="1.10.220.10:FF:000003">
    <property type="entry name" value="Annexin"/>
    <property type="match status" value="1"/>
</dbReference>
<dbReference type="PROSITE" id="PS00223">
    <property type="entry name" value="ANNEXIN_1"/>
    <property type="match status" value="1"/>
</dbReference>
<keyword evidence="2 6" id="KW-0677">Repeat</keyword>
<sequence length="334" mass="38231">MDVPPAFEYEAPTVQGTIKPHPKFNDGHIEDVIRNLQKAFNGLGTDEVAIIKILTQHSRDQRLKIKEKFKAAVGQAFEDCLKDELSGVFEELCQAMFLDLDKYNAQCLAEAMRSLGTNEDWLVEILVTLSGEELSRIRPLYEKLYEQSLEEDICHDTSGTFQKVMVSLLQGQRDNKETHELSQEEIRKDVDDLYNAGAGKLGTDEEVFNRIFALRSWAHLKAISEQYKEKTKKDLSIVIDAEFCFDEKKAFLAILKYAKDPMDYFTDRVAEALQEDANESLSRLLVAHSETDLQALKQKFRDTRGETLERAIQMETRGDYRKLLLAICNPPKIV</sequence>
<feature type="non-terminal residue" evidence="7">
    <location>
        <position position="1"/>
    </location>
</feature>
<dbReference type="PROSITE" id="PS51897">
    <property type="entry name" value="ANNEXIN_2"/>
    <property type="match status" value="4"/>
</dbReference>
<comment type="similarity">
    <text evidence="1 6">Belongs to the annexin family.</text>
</comment>
<keyword evidence="3 6" id="KW-0106">Calcium</keyword>
<dbReference type="GO" id="GO:0012506">
    <property type="term" value="C:vesicle membrane"/>
    <property type="evidence" value="ECO:0007669"/>
    <property type="project" value="TreeGrafter"/>
</dbReference>
<keyword evidence="5 6" id="KW-0111">Calcium/phospholipid-binding</keyword>
<organism evidence="7">
    <name type="scientific">Capitella teleta</name>
    <name type="common">Polychaete worm</name>
    <dbReference type="NCBI Taxonomy" id="283909"/>
    <lineage>
        <taxon>Eukaryota</taxon>
        <taxon>Metazoa</taxon>
        <taxon>Spiralia</taxon>
        <taxon>Lophotrochozoa</taxon>
        <taxon>Annelida</taxon>
        <taxon>Polychaeta</taxon>
        <taxon>Sedentaria</taxon>
        <taxon>Scolecida</taxon>
        <taxon>Capitellidae</taxon>
        <taxon>Capitella</taxon>
    </lineage>
</organism>
<evidence type="ECO:0000313" key="8">
    <source>
        <dbReference type="EnsemblMetazoa" id="CapteP159500"/>
    </source>
</evidence>
<dbReference type="Pfam" id="PF00191">
    <property type="entry name" value="Annexin"/>
    <property type="match status" value="4"/>
</dbReference>
<name>R7T8U4_CAPTE</name>
<evidence type="ECO:0000256" key="1">
    <source>
        <dbReference type="ARBA" id="ARBA00007831"/>
    </source>
</evidence>
<dbReference type="PANTHER" id="PTHR10502">
    <property type="entry name" value="ANNEXIN"/>
    <property type="match status" value="1"/>
</dbReference>
<evidence type="ECO:0000256" key="4">
    <source>
        <dbReference type="ARBA" id="ARBA00023216"/>
    </source>
</evidence>
<dbReference type="GO" id="GO:0005634">
    <property type="term" value="C:nucleus"/>
    <property type="evidence" value="ECO:0007669"/>
    <property type="project" value="TreeGrafter"/>
</dbReference>
<dbReference type="EMBL" id="KB311062">
    <property type="protein sequence ID" value="ELT90050.1"/>
    <property type="molecule type" value="Genomic_DNA"/>
</dbReference>
<gene>
    <name evidence="7" type="ORF">CAPTEDRAFT_159500</name>
</gene>
<keyword evidence="9" id="KW-1185">Reference proteome</keyword>
<dbReference type="SMART" id="SM00335">
    <property type="entry name" value="ANX"/>
    <property type="match status" value="4"/>
</dbReference>
<dbReference type="EnsemblMetazoa" id="CapteT159500">
    <property type="protein sequence ID" value="CapteP159500"/>
    <property type="gene ID" value="CapteG159500"/>
</dbReference>
<evidence type="ECO:0000256" key="5">
    <source>
        <dbReference type="ARBA" id="ARBA00023302"/>
    </source>
</evidence>
<reference evidence="9" key="1">
    <citation type="submission" date="2012-12" db="EMBL/GenBank/DDBJ databases">
        <authorList>
            <person name="Hellsten U."/>
            <person name="Grimwood J."/>
            <person name="Chapman J.A."/>
            <person name="Shapiro H."/>
            <person name="Aerts A."/>
            <person name="Otillar R.P."/>
            <person name="Terry A.Y."/>
            <person name="Boore J.L."/>
            <person name="Simakov O."/>
            <person name="Marletaz F."/>
            <person name="Cho S.-J."/>
            <person name="Edsinger-Gonzales E."/>
            <person name="Havlak P."/>
            <person name="Kuo D.-H."/>
            <person name="Larsson T."/>
            <person name="Lv J."/>
            <person name="Arendt D."/>
            <person name="Savage R."/>
            <person name="Osoegawa K."/>
            <person name="de Jong P."/>
            <person name="Lindberg D.R."/>
            <person name="Seaver E.C."/>
            <person name="Weisblat D.A."/>
            <person name="Putnam N.H."/>
            <person name="Grigoriev I.V."/>
            <person name="Rokhsar D.S."/>
        </authorList>
    </citation>
    <scope>NUCLEOTIDE SEQUENCE</scope>
    <source>
        <strain evidence="9">I ESC-2004</strain>
    </source>
</reference>
<dbReference type="SUPFAM" id="SSF47874">
    <property type="entry name" value="Annexin"/>
    <property type="match status" value="1"/>
</dbReference>
<evidence type="ECO:0000313" key="9">
    <source>
        <dbReference type="Proteomes" id="UP000014760"/>
    </source>
</evidence>
<dbReference type="EMBL" id="AMQN01003170">
    <property type="status" value="NOT_ANNOTATED_CDS"/>
    <property type="molecule type" value="Genomic_DNA"/>
</dbReference>
<dbReference type="OrthoDB" id="37886at2759"/>
<reference evidence="8" key="3">
    <citation type="submission" date="2015-06" db="UniProtKB">
        <authorList>
            <consortium name="EnsemblMetazoa"/>
        </authorList>
    </citation>
    <scope>IDENTIFICATION</scope>
</reference>
<evidence type="ECO:0000256" key="3">
    <source>
        <dbReference type="ARBA" id="ARBA00022837"/>
    </source>
</evidence>
<dbReference type="Proteomes" id="UP000014760">
    <property type="component" value="Unassembled WGS sequence"/>
</dbReference>
<reference evidence="7 9" key="2">
    <citation type="journal article" date="2013" name="Nature">
        <title>Insights into bilaterian evolution from three spiralian genomes.</title>
        <authorList>
            <person name="Simakov O."/>
            <person name="Marletaz F."/>
            <person name="Cho S.J."/>
            <person name="Edsinger-Gonzales E."/>
            <person name="Havlak P."/>
            <person name="Hellsten U."/>
            <person name="Kuo D.H."/>
            <person name="Larsson T."/>
            <person name="Lv J."/>
            <person name="Arendt D."/>
            <person name="Savage R."/>
            <person name="Osoegawa K."/>
            <person name="de Jong P."/>
            <person name="Grimwood J."/>
            <person name="Chapman J.A."/>
            <person name="Shapiro H."/>
            <person name="Aerts A."/>
            <person name="Otillar R.P."/>
            <person name="Terry A.Y."/>
            <person name="Boore J.L."/>
            <person name="Grigoriev I.V."/>
            <person name="Lindberg D.R."/>
            <person name="Seaver E.C."/>
            <person name="Weisblat D.A."/>
            <person name="Putnam N.H."/>
            <person name="Rokhsar D.S."/>
        </authorList>
    </citation>
    <scope>NUCLEOTIDE SEQUENCE</scope>
    <source>
        <strain evidence="7 9">I ESC-2004</strain>
    </source>
</reference>
<dbReference type="GO" id="GO:0005509">
    <property type="term" value="F:calcium ion binding"/>
    <property type="evidence" value="ECO:0007669"/>
    <property type="project" value="InterPro"/>
</dbReference>
<dbReference type="GO" id="GO:0005737">
    <property type="term" value="C:cytoplasm"/>
    <property type="evidence" value="ECO:0007669"/>
    <property type="project" value="TreeGrafter"/>
</dbReference>
<dbReference type="InterPro" id="IPR018502">
    <property type="entry name" value="Annexin_repeat"/>
</dbReference>
<proteinExistence type="inferred from homology"/>
<protein>
    <recommendedName>
        <fullName evidence="6">Annexin</fullName>
    </recommendedName>
</protein>
<evidence type="ECO:0000313" key="7">
    <source>
        <dbReference type="EMBL" id="ELT90050.1"/>
    </source>
</evidence>
<dbReference type="AlphaFoldDB" id="R7T8U4"/>
<evidence type="ECO:0000256" key="6">
    <source>
        <dbReference type="RuleBase" id="RU003540"/>
    </source>
</evidence>
<dbReference type="FunFam" id="1.10.220.10:FF:000002">
    <property type="entry name" value="Annexin"/>
    <property type="match status" value="1"/>
</dbReference>
<dbReference type="GO" id="GO:0005544">
    <property type="term" value="F:calcium-dependent phospholipid binding"/>
    <property type="evidence" value="ECO:0007669"/>
    <property type="project" value="UniProtKB-KW"/>
</dbReference>
<dbReference type="InterPro" id="IPR037104">
    <property type="entry name" value="Annexin_sf"/>
</dbReference>
<dbReference type="GO" id="GO:0005886">
    <property type="term" value="C:plasma membrane"/>
    <property type="evidence" value="ECO:0007669"/>
    <property type="project" value="TreeGrafter"/>
</dbReference>
<dbReference type="PRINTS" id="PR00196">
    <property type="entry name" value="ANNEXIN"/>
</dbReference>
<dbReference type="PANTHER" id="PTHR10502:SF102">
    <property type="entry name" value="ANNEXIN B11"/>
    <property type="match status" value="1"/>
</dbReference>
<dbReference type="OMA" id="FQHILIS"/>
<dbReference type="InterPro" id="IPR001464">
    <property type="entry name" value="Annexin"/>
</dbReference>
<dbReference type="GO" id="GO:0001786">
    <property type="term" value="F:phosphatidylserine binding"/>
    <property type="evidence" value="ECO:0007669"/>
    <property type="project" value="TreeGrafter"/>
</dbReference>
<accession>R7T8U4</accession>